<dbReference type="Gene3D" id="3.30.70.270">
    <property type="match status" value="1"/>
</dbReference>
<dbReference type="CDD" id="cd09274">
    <property type="entry name" value="RNase_HI_RT_Ty3"/>
    <property type="match status" value="1"/>
</dbReference>
<dbReference type="OMA" id="QIMESEP"/>
<protein>
    <recommendedName>
        <fullName evidence="1">RNA-directed DNA polymerase</fullName>
        <ecNumber evidence="1">2.7.7.49</ecNumber>
    </recommendedName>
</protein>
<dbReference type="GO" id="GO:0004519">
    <property type="term" value="F:endonuclease activity"/>
    <property type="evidence" value="ECO:0007669"/>
    <property type="project" value="UniProtKB-KW"/>
</dbReference>
<keyword evidence="2" id="KW-0808">Transferase</keyword>
<accession>A0A7I4YWP0</accession>
<evidence type="ECO:0000256" key="1">
    <source>
        <dbReference type="ARBA" id="ARBA00012493"/>
    </source>
</evidence>
<dbReference type="InterPro" id="IPR043128">
    <property type="entry name" value="Rev_trsase/Diguanyl_cyclase"/>
</dbReference>
<reference evidence="12" key="1">
    <citation type="submission" date="2020-12" db="UniProtKB">
        <authorList>
            <consortium name="WormBaseParasite"/>
        </authorList>
    </citation>
    <scope>IDENTIFICATION</scope>
    <source>
        <strain evidence="12">MHco3</strain>
    </source>
</reference>
<evidence type="ECO:0000256" key="6">
    <source>
        <dbReference type="ARBA" id="ARBA00022801"/>
    </source>
</evidence>
<feature type="domain" description="Reverse transcriptase/retrotransposon-derived protein RNase H-like" evidence="10">
    <location>
        <begin position="74"/>
        <end position="117"/>
    </location>
</feature>
<evidence type="ECO:0000259" key="9">
    <source>
        <dbReference type="Pfam" id="PF17917"/>
    </source>
</evidence>
<keyword evidence="11" id="KW-1185">Reference proteome</keyword>
<feature type="domain" description="Reverse transcriptase RNase H-like" evidence="9">
    <location>
        <begin position="123"/>
        <end position="186"/>
    </location>
</feature>
<name>A0A7I4YWP0_HAECO</name>
<sequence length="308" mass="34709">MTQLTYLGNVITAAGRRPDPKKIDAITQMPKPKDTAQVRSFLGLINYYGAFVPEMRQIRAPLDALLKKDTPFNWNPECDAAFERAKEVLASDLLLTHYNRDLPIVVAADASDYGIGARHGEELRTNEKEGLALIYAVRKFHRYIYGRHFTLLTDHKPLLAIFGSKKRVPAYLANRLQRWRLTLRAYDFDIEYRSTTSFGQADALSRLISAQSPPEEDVIIATIARDVNAIFRDNVNRLPVTAEDVARATAEDDCLRQVLDHVVHNKWPKKLSPTVANYAHLRNDLSTQQGCLLFGAASSFLSHSSQLS</sequence>
<dbReference type="PANTHER" id="PTHR37984:SF5">
    <property type="entry name" value="PROTEIN NYNRIN-LIKE"/>
    <property type="match status" value="1"/>
</dbReference>
<keyword evidence="6" id="KW-0378">Hydrolase</keyword>
<evidence type="ECO:0000256" key="2">
    <source>
        <dbReference type="ARBA" id="ARBA00022679"/>
    </source>
</evidence>
<keyword evidence="8" id="KW-0511">Multifunctional enzyme</keyword>
<dbReference type="InterPro" id="IPR041577">
    <property type="entry name" value="RT_RNaseH_2"/>
</dbReference>
<dbReference type="GO" id="GO:0003964">
    <property type="term" value="F:RNA-directed DNA polymerase activity"/>
    <property type="evidence" value="ECO:0007669"/>
    <property type="project" value="UniProtKB-KW"/>
</dbReference>
<keyword evidence="5" id="KW-0255">Endonuclease</keyword>
<dbReference type="PANTHER" id="PTHR37984">
    <property type="entry name" value="PROTEIN CBG26694"/>
    <property type="match status" value="1"/>
</dbReference>
<dbReference type="EC" id="2.7.7.49" evidence="1"/>
<dbReference type="InterPro" id="IPR043502">
    <property type="entry name" value="DNA/RNA_pol_sf"/>
</dbReference>
<keyword evidence="3" id="KW-0548">Nucleotidyltransferase</keyword>
<dbReference type="InterPro" id="IPR050951">
    <property type="entry name" value="Retrovirus_Pol_polyprotein"/>
</dbReference>
<evidence type="ECO:0000256" key="7">
    <source>
        <dbReference type="ARBA" id="ARBA00022918"/>
    </source>
</evidence>
<dbReference type="FunFam" id="3.30.70.270:FF:000020">
    <property type="entry name" value="Transposon Tf2-6 polyprotein-like Protein"/>
    <property type="match status" value="1"/>
</dbReference>
<evidence type="ECO:0000256" key="8">
    <source>
        <dbReference type="ARBA" id="ARBA00023268"/>
    </source>
</evidence>
<dbReference type="Pfam" id="PF17919">
    <property type="entry name" value="RT_RNaseH_2"/>
    <property type="match status" value="1"/>
</dbReference>
<dbReference type="Pfam" id="PF17917">
    <property type="entry name" value="RT_RNaseH"/>
    <property type="match status" value="1"/>
</dbReference>
<evidence type="ECO:0000256" key="5">
    <source>
        <dbReference type="ARBA" id="ARBA00022759"/>
    </source>
</evidence>
<dbReference type="SUPFAM" id="SSF56672">
    <property type="entry name" value="DNA/RNA polymerases"/>
    <property type="match status" value="1"/>
</dbReference>
<dbReference type="InterPro" id="IPR041373">
    <property type="entry name" value="RT_RNaseH"/>
</dbReference>
<proteinExistence type="predicted"/>
<dbReference type="GO" id="GO:0016787">
    <property type="term" value="F:hydrolase activity"/>
    <property type="evidence" value="ECO:0007669"/>
    <property type="project" value="UniProtKB-KW"/>
</dbReference>
<keyword evidence="7" id="KW-0695">RNA-directed DNA polymerase</keyword>
<evidence type="ECO:0000256" key="4">
    <source>
        <dbReference type="ARBA" id="ARBA00022722"/>
    </source>
</evidence>
<dbReference type="Proteomes" id="UP000025227">
    <property type="component" value="Unplaced"/>
</dbReference>
<keyword evidence="4" id="KW-0540">Nuclease</keyword>
<organism evidence="11 12">
    <name type="scientific">Haemonchus contortus</name>
    <name type="common">Barber pole worm</name>
    <dbReference type="NCBI Taxonomy" id="6289"/>
    <lineage>
        <taxon>Eukaryota</taxon>
        <taxon>Metazoa</taxon>
        <taxon>Ecdysozoa</taxon>
        <taxon>Nematoda</taxon>
        <taxon>Chromadorea</taxon>
        <taxon>Rhabditida</taxon>
        <taxon>Rhabditina</taxon>
        <taxon>Rhabditomorpha</taxon>
        <taxon>Strongyloidea</taxon>
        <taxon>Trichostrongylidae</taxon>
        <taxon>Haemonchus</taxon>
    </lineage>
</organism>
<evidence type="ECO:0000313" key="12">
    <source>
        <dbReference type="WBParaSite" id="HCON_00154190-00001"/>
    </source>
</evidence>
<evidence type="ECO:0000313" key="11">
    <source>
        <dbReference type="Proteomes" id="UP000025227"/>
    </source>
</evidence>
<evidence type="ECO:0000256" key="3">
    <source>
        <dbReference type="ARBA" id="ARBA00022695"/>
    </source>
</evidence>
<dbReference type="AlphaFoldDB" id="A0A7I4YWP0"/>
<evidence type="ECO:0000259" key="10">
    <source>
        <dbReference type="Pfam" id="PF17919"/>
    </source>
</evidence>
<dbReference type="OrthoDB" id="5850908at2759"/>
<dbReference type="WBParaSite" id="HCON_00154190-00001">
    <property type="protein sequence ID" value="HCON_00154190-00001"/>
    <property type="gene ID" value="HCON_00154190"/>
</dbReference>